<sequence length="409" mass="44566">MGEYVMQWDSLQLSEGALDAFSYVLRNNPATKADICRCMGKGISTVNRYMTELCEKGLVLESGVADSSGGRKPVLYSINSQSHLICCVNISTIYCEVAVVDMALHVLKIDSISIGAKDTPDEIIARIGQAYRNQLAFLGADENRFLGMGVSVFGAIKNEQGVLYKPIIQYMNEQWDGYPILQRLQEEIPLTLYAEKGINAAAMLEYNHGKARDSSNIIYVLCAMNIRSAVIQNGHITGNSPFFEDAFGHMVINYDGPLCQCGQYGCLNCYAAIPAVLEGFSKEVKRGHSTMIGGDVDHVTIQQVCAAARANDIPAVNAITDKAHMLGIALANYINIICPDKVILAGLMVKESELYYDTAVKTARARLGFTGNQDVTFQRLGSFSNSLTVGAGAMLLEKLIHGRPPVQHS</sequence>
<evidence type="ECO:0000313" key="4">
    <source>
        <dbReference type="EMBL" id="MBT9811259.1"/>
    </source>
</evidence>
<dbReference type="InterPro" id="IPR000600">
    <property type="entry name" value="ROK"/>
</dbReference>
<gene>
    <name evidence="4" type="ORF">GPL26_16660</name>
</gene>
<reference evidence="4" key="1">
    <citation type="journal article" date="2021" name="Gut Microbes">
        <title>A synthetic consortium of 100 gut commensals modulates the composition and function in a colon model of the microbiome of elderly subjects.</title>
        <authorList>
            <person name="Perez M."/>
            <person name="Ntemiri A."/>
            <person name="Tan H."/>
            <person name="Harris H.M.B."/>
            <person name="Roager H.M."/>
            <person name="Ribiere C."/>
            <person name="O'Toole P.W."/>
        </authorList>
    </citation>
    <scope>NUCLEOTIDE SEQUENCE</scope>
    <source>
        <strain evidence="4">MCC335</strain>
    </source>
</reference>
<name>A0AA41FH05_9FIRM</name>
<comment type="function">
    <text evidence="1">Transcriptional repressor of xylose-utilizing enzymes.</text>
</comment>
<dbReference type="Proteomes" id="UP000708338">
    <property type="component" value="Unassembled WGS sequence"/>
</dbReference>
<dbReference type="InterPro" id="IPR036388">
    <property type="entry name" value="WH-like_DNA-bd_sf"/>
</dbReference>
<evidence type="ECO:0000256" key="3">
    <source>
        <dbReference type="ARBA" id="ARBA00022629"/>
    </source>
</evidence>
<comment type="caution">
    <text evidence="4">The sequence shown here is derived from an EMBL/GenBank/DDBJ whole genome shotgun (WGS) entry which is preliminary data.</text>
</comment>
<evidence type="ECO:0000256" key="2">
    <source>
        <dbReference type="ARBA" id="ARBA00006479"/>
    </source>
</evidence>
<accession>A0AA41FH05</accession>
<evidence type="ECO:0000256" key="1">
    <source>
        <dbReference type="ARBA" id="ARBA00002486"/>
    </source>
</evidence>
<keyword evidence="3" id="KW-0859">Xylose metabolism</keyword>
<dbReference type="GO" id="GO:0042732">
    <property type="term" value="P:D-xylose metabolic process"/>
    <property type="evidence" value="ECO:0007669"/>
    <property type="project" value="UniProtKB-KW"/>
</dbReference>
<dbReference type="PANTHER" id="PTHR18964">
    <property type="entry name" value="ROK (REPRESSOR, ORF, KINASE) FAMILY"/>
    <property type="match status" value="1"/>
</dbReference>
<dbReference type="AlphaFoldDB" id="A0AA41FH05"/>
<dbReference type="Gene3D" id="3.30.420.40">
    <property type="match status" value="2"/>
</dbReference>
<comment type="similarity">
    <text evidence="2">Belongs to the ROK (NagC/XylR) family.</text>
</comment>
<keyword evidence="3" id="KW-0119">Carbohydrate metabolism</keyword>
<proteinExistence type="inferred from homology"/>
<organism evidence="4 5">
    <name type="scientific">Enterocloster citroniae</name>
    <dbReference type="NCBI Taxonomy" id="358743"/>
    <lineage>
        <taxon>Bacteria</taxon>
        <taxon>Bacillati</taxon>
        <taxon>Bacillota</taxon>
        <taxon>Clostridia</taxon>
        <taxon>Lachnospirales</taxon>
        <taxon>Lachnospiraceae</taxon>
        <taxon>Enterocloster</taxon>
    </lineage>
</organism>
<dbReference type="EMBL" id="WQPS01000022">
    <property type="protein sequence ID" value="MBT9811259.1"/>
    <property type="molecule type" value="Genomic_DNA"/>
</dbReference>
<dbReference type="InterPro" id="IPR036390">
    <property type="entry name" value="WH_DNA-bd_sf"/>
</dbReference>
<dbReference type="Gene3D" id="1.10.10.10">
    <property type="entry name" value="Winged helix-like DNA-binding domain superfamily/Winged helix DNA-binding domain"/>
    <property type="match status" value="1"/>
</dbReference>
<dbReference type="PANTHER" id="PTHR18964:SF149">
    <property type="entry name" value="BIFUNCTIONAL UDP-N-ACETYLGLUCOSAMINE 2-EPIMERASE_N-ACETYLMANNOSAMINE KINASE"/>
    <property type="match status" value="1"/>
</dbReference>
<dbReference type="Pfam" id="PF00480">
    <property type="entry name" value="ROK"/>
    <property type="match status" value="1"/>
</dbReference>
<dbReference type="InterPro" id="IPR043129">
    <property type="entry name" value="ATPase_NBD"/>
</dbReference>
<protein>
    <submittedName>
        <fullName evidence="4">ROK family protein</fullName>
    </submittedName>
</protein>
<dbReference type="SUPFAM" id="SSF53067">
    <property type="entry name" value="Actin-like ATPase domain"/>
    <property type="match status" value="2"/>
</dbReference>
<evidence type="ECO:0000313" key="5">
    <source>
        <dbReference type="Proteomes" id="UP000708338"/>
    </source>
</evidence>
<dbReference type="RefSeq" id="WP_083425169.1">
    <property type="nucleotide sequence ID" value="NZ_FOZH01000013.1"/>
</dbReference>
<dbReference type="SUPFAM" id="SSF46785">
    <property type="entry name" value="Winged helix' DNA-binding domain"/>
    <property type="match status" value="1"/>
</dbReference>